<dbReference type="EMBL" id="QNTU01000002">
    <property type="protein sequence ID" value="RBI68746.1"/>
    <property type="molecule type" value="Genomic_DNA"/>
</dbReference>
<dbReference type="Gene3D" id="3.40.50.10490">
    <property type="entry name" value="Glucose-6-phosphate isomerase like protein, domain 1"/>
    <property type="match status" value="1"/>
</dbReference>
<gene>
    <name evidence="6" type="ORF">DQ400_05100</name>
</gene>
<dbReference type="GO" id="GO:0003677">
    <property type="term" value="F:DNA binding"/>
    <property type="evidence" value="ECO:0007669"/>
    <property type="project" value="UniProtKB-KW"/>
</dbReference>
<name>A0A365TTP1_9GAMM</name>
<dbReference type="GO" id="GO:1901135">
    <property type="term" value="P:carbohydrate derivative metabolic process"/>
    <property type="evidence" value="ECO:0007669"/>
    <property type="project" value="InterPro"/>
</dbReference>
<dbReference type="Pfam" id="PF01418">
    <property type="entry name" value="HTH_6"/>
    <property type="match status" value="1"/>
</dbReference>
<dbReference type="PROSITE" id="PS51071">
    <property type="entry name" value="HTH_RPIR"/>
    <property type="match status" value="1"/>
</dbReference>
<feature type="domain" description="HTH rpiR-type" evidence="4">
    <location>
        <begin position="15"/>
        <end position="91"/>
    </location>
</feature>
<dbReference type="PROSITE" id="PS51464">
    <property type="entry name" value="SIS"/>
    <property type="match status" value="1"/>
</dbReference>
<evidence type="ECO:0000259" key="5">
    <source>
        <dbReference type="PROSITE" id="PS51464"/>
    </source>
</evidence>
<evidence type="ECO:0000313" key="7">
    <source>
        <dbReference type="Proteomes" id="UP000252204"/>
    </source>
</evidence>
<accession>A0A365TTP1</accession>
<dbReference type="InterPro" id="IPR047640">
    <property type="entry name" value="RpiR-like"/>
</dbReference>
<evidence type="ECO:0000313" key="6">
    <source>
        <dbReference type="EMBL" id="RBI68746.1"/>
    </source>
</evidence>
<reference evidence="7" key="1">
    <citation type="submission" date="2018-06" db="EMBL/GenBank/DDBJ databases">
        <title>Whole genome sequencing of four bacterial strains from South Shetland trench revealing bio-synthetic gene clusters.</title>
        <authorList>
            <person name="Abdel-Mageed W.M."/>
            <person name="Lehri B."/>
            <person name="Jarmusch S."/>
            <person name="Miranda K."/>
            <person name="Goodfellow M."/>
            <person name="Jaspars M."/>
            <person name="Karlyshev A.V."/>
        </authorList>
    </citation>
    <scope>NUCLEOTIDE SEQUENCE [LARGE SCALE GENOMIC DNA]</scope>
    <source>
        <strain evidence="7">SST4</strain>
    </source>
</reference>
<dbReference type="CDD" id="cd05013">
    <property type="entry name" value="SIS_RpiR"/>
    <property type="match status" value="1"/>
</dbReference>
<dbReference type="InterPro" id="IPR035472">
    <property type="entry name" value="RpiR-like_SIS"/>
</dbReference>
<dbReference type="PANTHER" id="PTHR30514">
    <property type="entry name" value="GLUCOKINASE"/>
    <property type="match status" value="1"/>
</dbReference>
<feature type="domain" description="SIS" evidence="5">
    <location>
        <begin position="141"/>
        <end position="278"/>
    </location>
</feature>
<sequence length="305" mass="33285">MSQSPKSKSPTPPSDQLREQIIAQFDTLSAQLQQAARYLLEHPEEVALVSMREVARHAAVQPATMTRLAKVLGFQGYNDIRTHYAQTLRRRGDGFADKVRQQSPAATGATESDIAQQMLQGLSAQIASLCVPETLARFSAMANRLAAAKKIYVLGLRSSHVVAWHFHYVMSLLGERTVHLDGPAGTGGDALMRAKPDEVMLIVSIKPYTVDSLAMAQLAKSKGLAVLSITDSEVSPLAGISEQAIYCPTESKSFFHTLTPALAISEVLCTLLAERNRPTALDALQNADDHHLQLKTYSNTLPRRK</sequence>
<comment type="caution">
    <text evidence="6">The sequence shown here is derived from an EMBL/GenBank/DDBJ whole genome shotgun (WGS) entry which is preliminary data.</text>
</comment>
<dbReference type="Proteomes" id="UP000252204">
    <property type="component" value="Unassembled WGS sequence"/>
</dbReference>
<keyword evidence="2" id="KW-0238">DNA-binding</keyword>
<dbReference type="InterPro" id="IPR036388">
    <property type="entry name" value="WH-like_DNA-bd_sf"/>
</dbReference>
<evidence type="ECO:0000256" key="2">
    <source>
        <dbReference type="ARBA" id="ARBA00023125"/>
    </source>
</evidence>
<dbReference type="SUPFAM" id="SSF53697">
    <property type="entry name" value="SIS domain"/>
    <property type="match status" value="1"/>
</dbReference>
<dbReference type="InterPro" id="IPR046348">
    <property type="entry name" value="SIS_dom_sf"/>
</dbReference>
<keyword evidence="3" id="KW-0804">Transcription</keyword>
<dbReference type="Pfam" id="PF01380">
    <property type="entry name" value="SIS"/>
    <property type="match status" value="1"/>
</dbReference>
<organism evidence="6 7">
    <name type="scientific">Vreelandella sulfidaeris</name>
    <dbReference type="NCBI Taxonomy" id="115553"/>
    <lineage>
        <taxon>Bacteria</taxon>
        <taxon>Pseudomonadati</taxon>
        <taxon>Pseudomonadota</taxon>
        <taxon>Gammaproteobacteria</taxon>
        <taxon>Oceanospirillales</taxon>
        <taxon>Halomonadaceae</taxon>
        <taxon>Vreelandella</taxon>
    </lineage>
</organism>
<keyword evidence="7" id="KW-1185">Reference proteome</keyword>
<dbReference type="RefSeq" id="WP_113268714.1">
    <property type="nucleotide sequence ID" value="NZ_QNTU01000002.1"/>
</dbReference>
<dbReference type="InterPro" id="IPR009057">
    <property type="entry name" value="Homeodomain-like_sf"/>
</dbReference>
<dbReference type="InterPro" id="IPR001347">
    <property type="entry name" value="SIS_dom"/>
</dbReference>
<evidence type="ECO:0000256" key="3">
    <source>
        <dbReference type="ARBA" id="ARBA00023163"/>
    </source>
</evidence>
<protein>
    <submittedName>
        <fullName evidence="6">SIS domain-containing protein</fullName>
    </submittedName>
</protein>
<dbReference type="GO" id="GO:0003700">
    <property type="term" value="F:DNA-binding transcription factor activity"/>
    <property type="evidence" value="ECO:0007669"/>
    <property type="project" value="InterPro"/>
</dbReference>
<dbReference type="PANTHER" id="PTHR30514:SF18">
    <property type="entry name" value="RPIR-FAMILY TRANSCRIPTIONAL REGULATOR"/>
    <property type="match status" value="1"/>
</dbReference>
<dbReference type="AlphaFoldDB" id="A0A365TTP1"/>
<dbReference type="SUPFAM" id="SSF46689">
    <property type="entry name" value="Homeodomain-like"/>
    <property type="match status" value="1"/>
</dbReference>
<evidence type="ECO:0000256" key="1">
    <source>
        <dbReference type="ARBA" id="ARBA00023015"/>
    </source>
</evidence>
<evidence type="ECO:0000259" key="4">
    <source>
        <dbReference type="PROSITE" id="PS51071"/>
    </source>
</evidence>
<dbReference type="OrthoDB" id="9814005at2"/>
<dbReference type="GO" id="GO:0097367">
    <property type="term" value="F:carbohydrate derivative binding"/>
    <property type="evidence" value="ECO:0007669"/>
    <property type="project" value="InterPro"/>
</dbReference>
<dbReference type="InterPro" id="IPR000281">
    <property type="entry name" value="HTH_RpiR"/>
</dbReference>
<proteinExistence type="predicted"/>
<keyword evidence="1" id="KW-0805">Transcription regulation</keyword>
<dbReference type="Gene3D" id="1.10.10.10">
    <property type="entry name" value="Winged helix-like DNA-binding domain superfamily/Winged helix DNA-binding domain"/>
    <property type="match status" value="1"/>
</dbReference>